<accession>A0AC34GT38</accession>
<organism evidence="1 2">
    <name type="scientific">Panagrolaimus sp. ES5</name>
    <dbReference type="NCBI Taxonomy" id="591445"/>
    <lineage>
        <taxon>Eukaryota</taxon>
        <taxon>Metazoa</taxon>
        <taxon>Ecdysozoa</taxon>
        <taxon>Nematoda</taxon>
        <taxon>Chromadorea</taxon>
        <taxon>Rhabditida</taxon>
        <taxon>Tylenchina</taxon>
        <taxon>Panagrolaimomorpha</taxon>
        <taxon>Panagrolaimoidea</taxon>
        <taxon>Panagrolaimidae</taxon>
        <taxon>Panagrolaimus</taxon>
    </lineage>
</organism>
<protein>
    <submittedName>
        <fullName evidence="2">Single-stranded DNA binding protein</fullName>
    </submittedName>
</protein>
<proteinExistence type="predicted"/>
<reference evidence="2" key="1">
    <citation type="submission" date="2022-11" db="UniProtKB">
        <authorList>
            <consortium name="WormBaseParasite"/>
        </authorList>
    </citation>
    <scope>IDENTIFICATION</scope>
</reference>
<evidence type="ECO:0000313" key="1">
    <source>
        <dbReference type="Proteomes" id="UP000887579"/>
    </source>
</evidence>
<sequence length="171" mass="19035">MLRYCGNLASSSARSLACRTFATTEVRHVDSQPGQKDVDQLFNAESQPRRRHALCLNRIELLGGCGDDPVARVSRSGVEYVTFNLFTNIDFRKGDGSTGERVEMHNIHVFGNQANFVKSNIMKGSRVFVIGRLHYEGGAMRPDGTRSPRNASITAENILPINRPANQNREE</sequence>
<evidence type="ECO:0000313" key="2">
    <source>
        <dbReference type="WBParaSite" id="ES5_v2.g7855.t1"/>
    </source>
</evidence>
<name>A0AC34GT38_9BILA</name>
<dbReference type="Proteomes" id="UP000887579">
    <property type="component" value="Unplaced"/>
</dbReference>
<dbReference type="WBParaSite" id="ES5_v2.g7855.t1">
    <property type="protein sequence ID" value="ES5_v2.g7855.t1"/>
    <property type="gene ID" value="ES5_v2.g7855"/>
</dbReference>